<protein>
    <submittedName>
        <fullName evidence="1">Uncharacterized protein</fullName>
    </submittedName>
</protein>
<accession>A0A392QZ44</accession>
<evidence type="ECO:0000313" key="2">
    <source>
        <dbReference type="Proteomes" id="UP000265520"/>
    </source>
</evidence>
<keyword evidence="2" id="KW-1185">Reference proteome</keyword>
<sequence length="79" mass="8487">QPSSSLTKLEQELLLLHDKLSPIFNVLSSTMSSTFSLPSSAGPRAPPLARPAQLDHELHLQHAQLSSTTNSTFNMSSSA</sequence>
<dbReference type="EMBL" id="LXQA010168118">
    <property type="protein sequence ID" value="MCI28796.1"/>
    <property type="molecule type" value="Genomic_DNA"/>
</dbReference>
<feature type="non-terminal residue" evidence="1">
    <location>
        <position position="1"/>
    </location>
</feature>
<proteinExistence type="predicted"/>
<dbReference type="AlphaFoldDB" id="A0A392QZ44"/>
<name>A0A392QZ44_9FABA</name>
<organism evidence="1 2">
    <name type="scientific">Trifolium medium</name>
    <dbReference type="NCBI Taxonomy" id="97028"/>
    <lineage>
        <taxon>Eukaryota</taxon>
        <taxon>Viridiplantae</taxon>
        <taxon>Streptophyta</taxon>
        <taxon>Embryophyta</taxon>
        <taxon>Tracheophyta</taxon>
        <taxon>Spermatophyta</taxon>
        <taxon>Magnoliopsida</taxon>
        <taxon>eudicotyledons</taxon>
        <taxon>Gunneridae</taxon>
        <taxon>Pentapetalae</taxon>
        <taxon>rosids</taxon>
        <taxon>fabids</taxon>
        <taxon>Fabales</taxon>
        <taxon>Fabaceae</taxon>
        <taxon>Papilionoideae</taxon>
        <taxon>50 kb inversion clade</taxon>
        <taxon>NPAAA clade</taxon>
        <taxon>Hologalegina</taxon>
        <taxon>IRL clade</taxon>
        <taxon>Trifolieae</taxon>
        <taxon>Trifolium</taxon>
    </lineage>
</organism>
<comment type="caution">
    <text evidence="1">The sequence shown here is derived from an EMBL/GenBank/DDBJ whole genome shotgun (WGS) entry which is preliminary data.</text>
</comment>
<reference evidence="1 2" key="1">
    <citation type="journal article" date="2018" name="Front. Plant Sci.">
        <title>Red Clover (Trifolium pratense) and Zigzag Clover (T. medium) - A Picture of Genomic Similarities and Differences.</title>
        <authorList>
            <person name="Dluhosova J."/>
            <person name="Istvanek J."/>
            <person name="Nedelnik J."/>
            <person name="Repkova J."/>
        </authorList>
    </citation>
    <scope>NUCLEOTIDE SEQUENCE [LARGE SCALE GENOMIC DNA]</scope>
    <source>
        <strain evidence="2">cv. 10/8</strain>
        <tissue evidence="1">Leaf</tissue>
    </source>
</reference>
<evidence type="ECO:0000313" key="1">
    <source>
        <dbReference type="EMBL" id="MCI28796.1"/>
    </source>
</evidence>
<dbReference type="Proteomes" id="UP000265520">
    <property type="component" value="Unassembled WGS sequence"/>
</dbReference>